<comment type="caution">
    <text evidence="1">The sequence shown here is derived from an EMBL/GenBank/DDBJ whole genome shotgun (WGS) entry which is preliminary data.</text>
</comment>
<evidence type="ECO:0000313" key="2">
    <source>
        <dbReference type="Proteomes" id="UP000215914"/>
    </source>
</evidence>
<keyword evidence="2" id="KW-1185">Reference proteome</keyword>
<protein>
    <recommendedName>
        <fullName evidence="3">Zinc finger, CCHC-type</fullName>
    </recommendedName>
</protein>
<dbReference type="AlphaFoldDB" id="A0A9K3HGC8"/>
<proteinExistence type="predicted"/>
<reference evidence="1" key="1">
    <citation type="journal article" date="2017" name="Nature">
        <title>The sunflower genome provides insights into oil metabolism, flowering and Asterid evolution.</title>
        <authorList>
            <person name="Badouin H."/>
            <person name="Gouzy J."/>
            <person name="Grassa C.J."/>
            <person name="Murat F."/>
            <person name="Staton S.E."/>
            <person name="Cottret L."/>
            <person name="Lelandais-Briere C."/>
            <person name="Owens G.L."/>
            <person name="Carrere S."/>
            <person name="Mayjonade B."/>
            <person name="Legrand L."/>
            <person name="Gill N."/>
            <person name="Kane N.C."/>
            <person name="Bowers J.E."/>
            <person name="Hubner S."/>
            <person name="Bellec A."/>
            <person name="Berard A."/>
            <person name="Berges H."/>
            <person name="Blanchet N."/>
            <person name="Boniface M.C."/>
            <person name="Brunel D."/>
            <person name="Catrice O."/>
            <person name="Chaidir N."/>
            <person name="Claudel C."/>
            <person name="Donnadieu C."/>
            <person name="Faraut T."/>
            <person name="Fievet G."/>
            <person name="Helmstetter N."/>
            <person name="King M."/>
            <person name="Knapp S.J."/>
            <person name="Lai Z."/>
            <person name="Le Paslier M.C."/>
            <person name="Lippi Y."/>
            <person name="Lorenzon L."/>
            <person name="Mandel J.R."/>
            <person name="Marage G."/>
            <person name="Marchand G."/>
            <person name="Marquand E."/>
            <person name="Bret-Mestries E."/>
            <person name="Morien E."/>
            <person name="Nambeesan S."/>
            <person name="Nguyen T."/>
            <person name="Pegot-Espagnet P."/>
            <person name="Pouilly N."/>
            <person name="Raftis F."/>
            <person name="Sallet E."/>
            <person name="Schiex T."/>
            <person name="Thomas J."/>
            <person name="Vandecasteele C."/>
            <person name="Vares D."/>
            <person name="Vear F."/>
            <person name="Vautrin S."/>
            <person name="Crespi M."/>
            <person name="Mangin B."/>
            <person name="Burke J.M."/>
            <person name="Salse J."/>
            <person name="Munos S."/>
            <person name="Vincourt P."/>
            <person name="Rieseberg L.H."/>
            <person name="Langlade N.B."/>
        </authorList>
    </citation>
    <scope>NUCLEOTIDE SEQUENCE</scope>
    <source>
        <tissue evidence="1">Leaves</tissue>
    </source>
</reference>
<evidence type="ECO:0000313" key="1">
    <source>
        <dbReference type="EMBL" id="KAF5777821.1"/>
    </source>
</evidence>
<reference evidence="1" key="2">
    <citation type="submission" date="2020-06" db="EMBL/GenBank/DDBJ databases">
        <title>Helianthus annuus Genome sequencing and assembly Release 2.</title>
        <authorList>
            <person name="Gouzy J."/>
            <person name="Langlade N."/>
            <person name="Munos S."/>
        </authorList>
    </citation>
    <scope>NUCLEOTIDE SEQUENCE</scope>
    <source>
        <tissue evidence="1">Leaves</tissue>
    </source>
</reference>
<name>A0A9K3HGC8_HELAN</name>
<dbReference type="Proteomes" id="UP000215914">
    <property type="component" value="Unassembled WGS sequence"/>
</dbReference>
<gene>
    <name evidence="1" type="ORF">HanXRQr2_Chr12g0540151</name>
</gene>
<dbReference type="EMBL" id="MNCJ02000327">
    <property type="protein sequence ID" value="KAF5777821.1"/>
    <property type="molecule type" value="Genomic_DNA"/>
</dbReference>
<evidence type="ECO:0008006" key="3">
    <source>
        <dbReference type="Google" id="ProtNLM"/>
    </source>
</evidence>
<dbReference type="Gramene" id="mRNA:HanXRQr2_Chr12g0540151">
    <property type="protein sequence ID" value="mRNA:HanXRQr2_Chr12g0540151"/>
    <property type="gene ID" value="HanXRQr2_Chr12g0540151"/>
</dbReference>
<organism evidence="1 2">
    <name type="scientific">Helianthus annuus</name>
    <name type="common">Common sunflower</name>
    <dbReference type="NCBI Taxonomy" id="4232"/>
    <lineage>
        <taxon>Eukaryota</taxon>
        <taxon>Viridiplantae</taxon>
        <taxon>Streptophyta</taxon>
        <taxon>Embryophyta</taxon>
        <taxon>Tracheophyta</taxon>
        <taxon>Spermatophyta</taxon>
        <taxon>Magnoliopsida</taxon>
        <taxon>eudicotyledons</taxon>
        <taxon>Gunneridae</taxon>
        <taxon>Pentapetalae</taxon>
        <taxon>asterids</taxon>
        <taxon>campanulids</taxon>
        <taxon>Asterales</taxon>
        <taxon>Asteraceae</taxon>
        <taxon>Asteroideae</taxon>
        <taxon>Heliantheae alliance</taxon>
        <taxon>Heliantheae</taxon>
        <taxon>Helianthus</taxon>
    </lineage>
</organism>
<sequence length="75" mass="8423">MSSKAASLGSIIEEQRIVKKFLSGLPRRFIHMVASVGQLVDLKTVAFDDVVGRIKAYEERIKDEELQSDNQGNKM</sequence>
<accession>A0A9K3HGC8</accession>